<dbReference type="SUPFAM" id="SSF55174">
    <property type="entry name" value="Alpha-L RNA-binding motif"/>
    <property type="match status" value="1"/>
</dbReference>
<dbReference type="CDD" id="cd00805">
    <property type="entry name" value="TyrRS_core"/>
    <property type="match status" value="1"/>
</dbReference>
<dbReference type="InterPro" id="IPR002307">
    <property type="entry name" value="Tyr-tRNA-ligase"/>
</dbReference>
<dbReference type="InterPro" id="IPR024088">
    <property type="entry name" value="Tyr-tRNA-ligase_bac-type"/>
</dbReference>
<dbReference type="Proteomes" id="UP000799429">
    <property type="component" value="Unassembled WGS sequence"/>
</dbReference>
<dbReference type="PRINTS" id="PR01040">
    <property type="entry name" value="TRNASYNTHTYR"/>
</dbReference>
<comment type="caution">
    <text evidence="11">The sequence shown here is derived from an EMBL/GenBank/DDBJ whole genome shotgun (WGS) entry which is preliminary data.</text>
</comment>
<organism evidence="11 12">
    <name type="scientific">Patellaria atrata CBS 101060</name>
    <dbReference type="NCBI Taxonomy" id="1346257"/>
    <lineage>
        <taxon>Eukaryota</taxon>
        <taxon>Fungi</taxon>
        <taxon>Dikarya</taxon>
        <taxon>Ascomycota</taxon>
        <taxon>Pezizomycotina</taxon>
        <taxon>Dothideomycetes</taxon>
        <taxon>Dothideomycetes incertae sedis</taxon>
        <taxon>Patellariales</taxon>
        <taxon>Patellariaceae</taxon>
        <taxon>Patellaria</taxon>
    </lineage>
</organism>
<dbReference type="SUPFAM" id="SSF52374">
    <property type="entry name" value="Nucleotidylyl transferase"/>
    <property type="match status" value="1"/>
</dbReference>
<dbReference type="NCBIfam" id="TIGR00234">
    <property type="entry name" value="tyrS"/>
    <property type="match status" value="1"/>
</dbReference>
<evidence type="ECO:0000256" key="2">
    <source>
        <dbReference type="ARBA" id="ARBA00022598"/>
    </source>
</evidence>
<evidence type="ECO:0000256" key="1">
    <source>
        <dbReference type="ARBA" id="ARBA00005594"/>
    </source>
</evidence>
<dbReference type="GO" id="GO:0005739">
    <property type="term" value="C:mitochondrion"/>
    <property type="evidence" value="ECO:0007669"/>
    <property type="project" value="TreeGrafter"/>
</dbReference>
<evidence type="ECO:0000256" key="4">
    <source>
        <dbReference type="ARBA" id="ARBA00022840"/>
    </source>
</evidence>
<feature type="compositionally biased region" description="Basic and acidic residues" evidence="9">
    <location>
        <begin position="595"/>
        <end position="607"/>
    </location>
</feature>
<feature type="domain" description="Tyrosyl-tRNA synthetase C-terminal" evidence="10">
    <location>
        <begin position="471"/>
        <end position="588"/>
    </location>
</feature>
<dbReference type="InterPro" id="IPR032005">
    <property type="entry name" value="TyrRSs_C"/>
</dbReference>
<evidence type="ECO:0000256" key="3">
    <source>
        <dbReference type="ARBA" id="ARBA00022741"/>
    </source>
</evidence>
<dbReference type="GO" id="GO:0006437">
    <property type="term" value="P:tyrosyl-tRNA aminoacylation"/>
    <property type="evidence" value="ECO:0007669"/>
    <property type="project" value="InterPro"/>
</dbReference>
<keyword evidence="2 8" id="KW-0436">Ligase</keyword>
<dbReference type="FunFam" id="1.10.240.10:FF:000001">
    <property type="entry name" value="Tyrosine--tRNA ligase"/>
    <property type="match status" value="1"/>
</dbReference>
<keyword evidence="12" id="KW-1185">Reference proteome</keyword>
<evidence type="ECO:0000313" key="11">
    <source>
        <dbReference type="EMBL" id="KAF2840506.1"/>
    </source>
</evidence>
<dbReference type="GO" id="GO:0004831">
    <property type="term" value="F:tyrosine-tRNA ligase activity"/>
    <property type="evidence" value="ECO:0007669"/>
    <property type="project" value="UniProtKB-EC"/>
</dbReference>
<dbReference type="GO" id="GO:0005829">
    <property type="term" value="C:cytosol"/>
    <property type="evidence" value="ECO:0007669"/>
    <property type="project" value="TreeGrafter"/>
</dbReference>
<evidence type="ECO:0000313" key="12">
    <source>
        <dbReference type="Proteomes" id="UP000799429"/>
    </source>
</evidence>
<feature type="compositionally biased region" description="Polar residues" evidence="9">
    <location>
        <begin position="608"/>
        <end position="622"/>
    </location>
</feature>
<dbReference type="Gene3D" id="3.10.290.10">
    <property type="entry name" value="RNA-binding S4 domain"/>
    <property type="match status" value="1"/>
</dbReference>
<dbReference type="EMBL" id="MU006093">
    <property type="protein sequence ID" value="KAF2840506.1"/>
    <property type="molecule type" value="Genomic_DNA"/>
</dbReference>
<keyword evidence="6 8" id="KW-0030">Aminoacyl-tRNA synthetase</keyword>
<proteinExistence type="inferred from homology"/>
<dbReference type="Gene3D" id="3.40.50.620">
    <property type="entry name" value="HUPs"/>
    <property type="match status" value="1"/>
</dbReference>
<accession>A0A9P4VP60</accession>
<dbReference type="Gene3D" id="1.10.240.10">
    <property type="entry name" value="Tyrosyl-Transfer RNA Synthetase"/>
    <property type="match status" value="1"/>
</dbReference>
<evidence type="ECO:0000256" key="6">
    <source>
        <dbReference type="ARBA" id="ARBA00023146"/>
    </source>
</evidence>
<dbReference type="FunFam" id="3.40.50.620:FF:000227">
    <property type="entry name" value="Tyrosine--tRNA ligase"/>
    <property type="match status" value="1"/>
</dbReference>
<evidence type="ECO:0000256" key="8">
    <source>
        <dbReference type="RuleBase" id="RU361234"/>
    </source>
</evidence>
<dbReference type="EC" id="6.1.1.1" evidence="8"/>
<comment type="similarity">
    <text evidence="1 8">Belongs to the class-I aminoacyl-tRNA synthetase family.</text>
</comment>
<sequence length="622" mass="70414">MALPFLCPRSATQQLFICRRCLLKQTIAQGSRRSISEGWIRKKQEAEEAWKQKARKIDAGEQKSMLSILEERGFINAIAGKREDLDKLMIRKRVGVYVGVDPTARSLHVGHLLPFMVLFWMYLHGFHSISLLGGATAKIGDPTDRTTDRTIANPAERSLNMAGMHIQIKRLWLSVEAIGRRFGYERKVSWRRGLRNNNEWQNKLPITEFLRDIGKGMRMGSLLSRDSVKTKMASPVGMSFAEFTYPLLQAWDWWELYHTLDIQLQVGGSDQFGNIVTGIDAVNYIRKTHHSPDLRQTEEDPLRLPMGFTVPLLTTASGEKFGKSAGNAIWLDKELTSPFDLYQFFVRTADADVERYLKLFTFFPLPYISRIMAVHNEAPHKRIAQHFLAREFVELVHGYMERSSAEQQHHIIFGNTGKPFVPITKQLEESTGEKWVIGEEQSIVLKPPPAIDPTDTTPISASLNEFAPQVNWQNAPSPHMTLPRSLVIDKPFASLLWSAGLVKSKSEGNRLVQSQGAYVGGAPAQKRQMPEGELKWTATKSFDRAVSDTYLINGELLLLRVGKWNIRVIKVVSDEEYEASGEYAPGWTGMSAEGIETKPKRSVDRRSTSQSLDKTQTWKLAT</sequence>
<evidence type="ECO:0000256" key="9">
    <source>
        <dbReference type="SAM" id="MobiDB-lite"/>
    </source>
</evidence>
<dbReference type="PANTHER" id="PTHR11766">
    <property type="entry name" value="TYROSYL-TRNA SYNTHETASE"/>
    <property type="match status" value="1"/>
</dbReference>
<dbReference type="PANTHER" id="PTHR11766:SF0">
    <property type="entry name" value="TYROSINE--TRNA LIGASE, MITOCHONDRIAL"/>
    <property type="match status" value="1"/>
</dbReference>
<name>A0A9P4VP60_9PEZI</name>
<evidence type="ECO:0000256" key="5">
    <source>
        <dbReference type="ARBA" id="ARBA00022917"/>
    </source>
</evidence>
<keyword evidence="3 8" id="KW-0547">Nucleotide-binding</keyword>
<dbReference type="InterPro" id="IPR014729">
    <property type="entry name" value="Rossmann-like_a/b/a_fold"/>
</dbReference>
<dbReference type="Pfam" id="PF00579">
    <property type="entry name" value="tRNA-synt_1b"/>
    <property type="match status" value="1"/>
</dbReference>
<dbReference type="AlphaFoldDB" id="A0A9P4VP60"/>
<dbReference type="InterPro" id="IPR002305">
    <property type="entry name" value="aa-tRNA-synth_Ic"/>
</dbReference>
<evidence type="ECO:0000256" key="7">
    <source>
        <dbReference type="ARBA" id="ARBA00048248"/>
    </source>
</evidence>
<keyword evidence="5 8" id="KW-0648">Protein biosynthesis</keyword>
<feature type="region of interest" description="Disordered" evidence="9">
    <location>
        <begin position="588"/>
        <end position="622"/>
    </location>
</feature>
<reference evidence="11" key="1">
    <citation type="journal article" date="2020" name="Stud. Mycol.">
        <title>101 Dothideomycetes genomes: a test case for predicting lifestyles and emergence of pathogens.</title>
        <authorList>
            <person name="Haridas S."/>
            <person name="Albert R."/>
            <person name="Binder M."/>
            <person name="Bloem J."/>
            <person name="Labutti K."/>
            <person name="Salamov A."/>
            <person name="Andreopoulos B."/>
            <person name="Baker S."/>
            <person name="Barry K."/>
            <person name="Bills G."/>
            <person name="Bluhm B."/>
            <person name="Cannon C."/>
            <person name="Castanera R."/>
            <person name="Culley D."/>
            <person name="Daum C."/>
            <person name="Ezra D."/>
            <person name="Gonzalez J."/>
            <person name="Henrissat B."/>
            <person name="Kuo A."/>
            <person name="Liang C."/>
            <person name="Lipzen A."/>
            <person name="Lutzoni F."/>
            <person name="Magnuson J."/>
            <person name="Mondo S."/>
            <person name="Nolan M."/>
            <person name="Ohm R."/>
            <person name="Pangilinan J."/>
            <person name="Park H.-J."/>
            <person name="Ramirez L."/>
            <person name="Alfaro M."/>
            <person name="Sun H."/>
            <person name="Tritt A."/>
            <person name="Yoshinaga Y."/>
            <person name="Zwiers L.-H."/>
            <person name="Turgeon B."/>
            <person name="Goodwin S."/>
            <person name="Spatafora J."/>
            <person name="Crous P."/>
            <person name="Grigoriev I."/>
        </authorList>
    </citation>
    <scope>NUCLEOTIDE SEQUENCE</scope>
    <source>
        <strain evidence="11">CBS 101060</strain>
    </source>
</reference>
<gene>
    <name evidence="11" type="ORF">M501DRAFT_1002870</name>
</gene>
<dbReference type="GO" id="GO:0005524">
    <property type="term" value="F:ATP binding"/>
    <property type="evidence" value="ECO:0007669"/>
    <property type="project" value="UniProtKB-KW"/>
</dbReference>
<dbReference type="GO" id="GO:0003723">
    <property type="term" value="F:RNA binding"/>
    <property type="evidence" value="ECO:0007669"/>
    <property type="project" value="InterPro"/>
</dbReference>
<keyword evidence="4 8" id="KW-0067">ATP-binding</keyword>
<dbReference type="OrthoDB" id="337870at2759"/>
<protein>
    <recommendedName>
        <fullName evidence="8">Tyrosine--tRNA ligase</fullName>
        <ecNumber evidence="8">6.1.1.1</ecNumber>
    </recommendedName>
    <alternativeName>
        <fullName evidence="8">Tyrosyl-tRNA synthetase</fullName>
    </alternativeName>
</protein>
<dbReference type="Pfam" id="PF16714">
    <property type="entry name" value="TyrRSs_C"/>
    <property type="match status" value="1"/>
</dbReference>
<evidence type="ECO:0000259" key="10">
    <source>
        <dbReference type="Pfam" id="PF16714"/>
    </source>
</evidence>
<comment type="catalytic activity">
    <reaction evidence="7 8">
        <text>tRNA(Tyr) + L-tyrosine + ATP = L-tyrosyl-tRNA(Tyr) + AMP + diphosphate + H(+)</text>
        <dbReference type="Rhea" id="RHEA:10220"/>
        <dbReference type="Rhea" id="RHEA-COMP:9706"/>
        <dbReference type="Rhea" id="RHEA-COMP:9707"/>
        <dbReference type="ChEBI" id="CHEBI:15378"/>
        <dbReference type="ChEBI" id="CHEBI:30616"/>
        <dbReference type="ChEBI" id="CHEBI:33019"/>
        <dbReference type="ChEBI" id="CHEBI:58315"/>
        <dbReference type="ChEBI" id="CHEBI:78442"/>
        <dbReference type="ChEBI" id="CHEBI:78536"/>
        <dbReference type="ChEBI" id="CHEBI:456215"/>
        <dbReference type="EC" id="6.1.1.1"/>
    </reaction>
</comment>
<dbReference type="InterPro" id="IPR036986">
    <property type="entry name" value="S4_RNA-bd_sf"/>
</dbReference>